<comment type="caution">
    <text evidence="1">The sequence shown here is derived from an EMBL/GenBank/DDBJ whole genome shotgun (WGS) entry which is preliminary data.</text>
</comment>
<protein>
    <submittedName>
        <fullName evidence="1">Uncharacterized protein</fullName>
    </submittedName>
</protein>
<dbReference type="Pfam" id="PF19595">
    <property type="entry name" value="DUF6100"/>
    <property type="match status" value="1"/>
</dbReference>
<gene>
    <name evidence="1" type="ORF">K040078D81_01710</name>
</gene>
<evidence type="ECO:0000313" key="2">
    <source>
        <dbReference type="Proteomes" id="UP001600943"/>
    </source>
</evidence>
<proteinExistence type="predicted"/>
<keyword evidence="2" id="KW-1185">Reference proteome</keyword>
<organism evidence="1 2">
    <name type="scientific">Blautia hominis</name>
    <dbReference type="NCBI Taxonomy" id="2025493"/>
    <lineage>
        <taxon>Bacteria</taxon>
        <taxon>Bacillati</taxon>
        <taxon>Bacillota</taxon>
        <taxon>Clostridia</taxon>
        <taxon>Lachnospirales</taxon>
        <taxon>Lachnospiraceae</taxon>
        <taxon>Blautia</taxon>
    </lineage>
</organism>
<reference evidence="1 2" key="1">
    <citation type="submission" date="2024-04" db="EMBL/GenBank/DDBJ databases">
        <title>Defined microbial consortia suppress multidrug-resistant proinflammatory Enterobacteriaceae via ecological control.</title>
        <authorList>
            <person name="Furuichi M."/>
            <person name="Kawaguchi T."/>
            <person name="Pust M."/>
            <person name="Yasuma K."/>
            <person name="Plichta D."/>
            <person name="Hasegawa N."/>
            <person name="Ohya T."/>
            <person name="Bhattarai S."/>
            <person name="Sasajima S."/>
            <person name="Aoto Y."/>
            <person name="Tuganbaev T."/>
            <person name="Yaginuma M."/>
            <person name="Ueda M."/>
            <person name="Okahashi N."/>
            <person name="Amafuji K."/>
            <person name="Kiridooshi Y."/>
            <person name="Sugita K."/>
            <person name="Strazar M."/>
            <person name="Skelly A."/>
            <person name="Suda W."/>
            <person name="Hattori M."/>
            <person name="Nakamoto N."/>
            <person name="Caballero S."/>
            <person name="Norman J."/>
            <person name="Olle B."/>
            <person name="Tanoue T."/>
            <person name="Arita M."/>
            <person name="Bucci V."/>
            <person name="Atarashi K."/>
            <person name="Xavier R."/>
            <person name="Honda K."/>
        </authorList>
    </citation>
    <scope>NUCLEOTIDE SEQUENCE [LARGE SCALE GENOMIC DNA]</scope>
    <source>
        <strain evidence="2">k04-0078-D8-1</strain>
    </source>
</reference>
<name>A0ABQ0B3M9_9FIRM</name>
<sequence length="221" mass="25481">MDEKIVLQRISAIEDNTEKLRNALFAMKITDLQKYPTNYEELSTDAALRAERIACQLRNLIYATGITKKTVYMKKAAKTHGIQISGNAGILTIRLPGLLPKRKAHVNTVFLNEPLHYALNEYLQQNPLPIYTNCVVCFVQTYDGRLPLRRIRDYDNLEFKQILDTISPFIFKDDSGLYCDSYYTTILEDADYTTVHIMDKSVFPEWLKSEKKLKSDLSEIS</sequence>
<dbReference type="RefSeq" id="WP_226826586.1">
    <property type="nucleotide sequence ID" value="NZ_BAABYW010000001.1"/>
</dbReference>
<accession>A0ABQ0B3M9</accession>
<evidence type="ECO:0000313" key="1">
    <source>
        <dbReference type="EMBL" id="GAA6406054.1"/>
    </source>
</evidence>
<dbReference type="InterPro" id="IPR046082">
    <property type="entry name" value="DUF6100"/>
</dbReference>
<dbReference type="Proteomes" id="UP001600943">
    <property type="component" value="Unassembled WGS sequence"/>
</dbReference>
<dbReference type="EMBL" id="BAABYW010000001">
    <property type="protein sequence ID" value="GAA6406054.1"/>
    <property type="molecule type" value="Genomic_DNA"/>
</dbReference>